<gene>
    <name evidence="2" type="ORF">ACFONA_09655</name>
</gene>
<dbReference type="Proteomes" id="UP001595713">
    <property type="component" value="Unassembled WGS sequence"/>
</dbReference>
<evidence type="ECO:0000313" key="3">
    <source>
        <dbReference type="Proteomes" id="UP001595713"/>
    </source>
</evidence>
<feature type="transmembrane region" description="Helical" evidence="1">
    <location>
        <begin position="89"/>
        <end position="114"/>
    </location>
</feature>
<feature type="transmembrane region" description="Helical" evidence="1">
    <location>
        <begin position="61"/>
        <end position="83"/>
    </location>
</feature>
<evidence type="ECO:0000256" key="1">
    <source>
        <dbReference type="SAM" id="Phobius"/>
    </source>
</evidence>
<comment type="caution">
    <text evidence="2">The sequence shown here is derived from an EMBL/GenBank/DDBJ whole genome shotgun (WGS) entry which is preliminary data.</text>
</comment>
<keyword evidence="1" id="KW-0472">Membrane</keyword>
<name>A0ABV7SUA1_9SPHN</name>
<keyword evidence="1" id="KW-0812">Transmembrane</keyword>
<proteinExistence type="predicted"/>
<reference evidence="3" key="1">
    <citation type="journal article" date="2019" name="Int. J. Syst. Evol. Microbiol.">
        <title>The Global Catalogue of Microorganisms (GCM) 10K type strain sequencing project: providing services to taxonomists for standard genome sequencing and annotation.</title>
        <authorList>
            <consortium name="The Broad Institute Genomics Platform"/>
            <consortium name="The Broad Institute Genome Sequencing Center for Infectious Disease"/>
            <person name="Wu L."/>
            <person name="Ma J."/>
        </authorList>
    </citation>
    <scope>NUCLEOTIDE SEQUENCE [LARGE SCALE GENOMIC DNA]</scope>
    <source>
        <strain evidence="3">KCTC 42739</strain>
    </source>
</reference>
<keyword evidence="3" id="KW-1185">Reference proteome</keyword>
<dbReference type="RefSeq" id="WP_380816610.1">
    <property type="nucleotide sequence ID" value="NZ_JBHRXP010000004.1"/>
</dbReference>
<evidence type="ECO:0000313" key="2">
    <source>
        <dbReference type="EMBL" id="MFC3580426.1"/>
    </source>
</evidence>
<accession>A0ABV7SUA1</accession>
<dbReference type="EMBL" id="JBHRXP010000004">
    <property type="protein sequence ID" value="MFC3580426.1"/>
    <property type="molecule type" value="Genomic_DNA"/>
</dbReference>
<keyword evidence="1" id="KW-1133">Transmembrane helix</keyword>
<feature type="transmembrane region" description="Helical" evidence="1">
    <location>
        <begin position="162"/>
        <end position="180"/>
    </location>
</feature>
<feature type="transmembrane region" description="Helical" evidence="1">
    <location>
        <begin position="135"/>
        <end position="156"/>
    </location>
</feature>
<protein>
    <submittedName>
        <fullName evidence="2">Uncharacterized protein</fullName>
    </submittedName>
</protein>
<feature type="transmembrane region" description="Helical" evidence="1">
    <location>
        <begin position="217"/>
        <end position="241"/>
    </location>
</feature>
<sequence length="302" mass="32023">MTPTTMPMRKHALPIERLAGVAAQFEPSSDGYLFRRGGCGPAVPVTTAEHAALAKAGNRALLLHLGAFGVCCWAAWLAVARALPGSSDLAMGAVVGIVVSAIGLVIYGSLRWHADAPARAVSGRRATRPARAADFGGHPGYWTIVLWMAVLSIAVVARPQPLAFNVALTIFGLVCALFVAGRRWLFARSLTSGQRAHARQAEKHERRADTPAARRRSLGIVVLLLLFFVLELVALAAGILLSVQAAAALMGRPAGAMPDGAFLGAVFVGFAVGGLFMWPVDRLCKRWTGESVFSNFDFLAGW</sequence>
<organism evidence="2 3">
    <name type="scientific">Sphingomonas hylomeconis</name>
    <dbReference type="NCBI Taxonomy" id="1395958"/>
    <lineage>
        <taxon>Bacteria</taxon>
        <taxon>Pseudomonadati</taxon>
        <taxon>Pseudomonadota</taxon>
        <taxon>Alphaproteobacteria</taxon>
        <taxon>Sphingomonadales</taxon>
        <taxon>Sphingomonadaceae</taxon>
        <taxon>Sphingomonas</taxon>
    </lineage>
</organism>
<feature type="transmembrane region" description="Helical" evidence="1">
    <location>
        <begin position="261"/>
        <end position="280"/>
    </location>
</feature>